<sequence length="393" mass="44471">MDDYSTHPPGTDYPLVDIPPGNMAFRTSMDDLAQQGSSDLYDAYDQYLAGTTFDQAPKAYTAYSTADAPATVHRSRTHLTQNLPHEDSQEQHLHPLQDDSPKDKSHDEKSSDHRPTTFTSQTRPKPSSAQPRKSVPTVHPRHRERVASLPTRPTVQDAADILQLAAKAKAKRREERARAREKETALEKVDEKREESVQTEQEESRIKEERTSSGKHVADHVPEKPARKHSKTSETEIKHAKKKDKANGRARDKSSKRIDSEEERIKSKEDSSRRVEFKESYSKEGESELTENGPGKDVGDRVMDENQGDEPTPVKTRPPRPKSAKGTRESKRPIPHSSSTKRDVVPEPIQNFVPQVTVPVPFKFTTRYVKAQHLSRLQQLLLLERKIISPLPA</sequence>
<proteinExistence type="predicted"/>
<feature type="compositionally biased region" description="Basic and acidic residues" evidence="1">
    <location>
        <begin position="84"/>
        <end position="115"/>
    </location>
</feature>
<evidence type="ECO:0000256" key="1">
    <source>
        <dbReference type="SAM" id="MobiDB-lite"/>
    </source>
</evidence>
<gene>
    <name evidence="2" type="ORF">GCK32_009278</name>
</gene>
<dbReference type="EMBL" id="WIXE01023488">
    <property type="protein sequence ID" value="KAK5966437.1"/>
    <property type="molecule type" value="Genomic_DNA"/>
</dbReference>
<name>A0AAN8IEQ3_TRICO</name>
<organism evidence="2 3">
    <name type="scientific">Trichostrongylus colubriformis</name>
    <name type="common">Black scour worm</name>
    <dbReference type="NCBI Taxonomy" id="6319"/>
    <lineage>
        <taxon>Eukaryota</taxon>
        <taxon>Metazoa</taxon>
        <taxon>Ecdysozoa</taxon>
        <taxon>Nematoda</taxon>
        <taxon>Chromadorea</taxon>
        <taxon>Rhabditida</taxon>
        <taxon>Rhabditina</taxon>
        <taxon>Rhabditomorpha</taxon>
        <taxon>Strongyloidea</taxon>
        <taxon>Trichostrongylidae</taxon>
        <taxon>Trichostrongylus</taxon>
    </lineage>
</organism>
<protein>
    <submittedName>
        <fullName evidence="2">Uncharacterized protein</fullName>
    </submittedName>
</protein>
<feature type="compositionally biased region" description="Basic and acidic residues" evidence="1">
    <location>
        <begin position="172"/>
        <end position="238"/>
    </location>
</feature>
<accession>A0AAN8IEQ3</accession>
<dbReference type="Proteomes" id="UP001331761">
    <property type="component" value="Unassembled WGS sequence"/>
</dbReference>
<feature type="compositionally biased region" description="Polar residues" evidence="1">
    <location>
        <begin position="116"/>
        <end position="131"/>
    </location>
</feature>
<reference evidence="2 3" key="1">
    <citation type="submission" date="2019-10" db="EMBL/GenBank/DDBJ databases">
        <title>Assembly and Annotation for the nematode Trichostrongylus colubriformis.</title>
        <authorList>
            <person name="Martin J."/>
        </authorList>
    </citation>
    <scope>NUCLEOTIDE SEQUENCE [LARGE SCALE GENOMIC DNA]</scope>
    <source>
        <strain evidence="2">G859</strain>
        <tissue evidence="2">Whole worm</tissue>
    </source>
</reference>
<feature type="region of interest" description="Disordered" evidence="1">
    <location>
        <begin position="83"/>
        <end position="346"/>
    </location>
</feature>
<comment type="caution">
    <text evidence="2">The sequence shown here is derived from an EMBL/GenBank/DDBJ whole genome shotgun (WGS) entry which is preliminary data.</text>
</comment>
<evidence type="ECO:0000313" key="2">
    <source>
        <dbReference type="EMBL" id="KAK5966437.1"/>
    </source>
</evidence>
<dbReference type="AlphaFoldDB" id="A0AAN8IEQ3"/>
<feature type="compositionally biased region" description="Basic and acidic residues" evidence="1">
    <location>
        <begin position="245"/>
        <end position="286"/>
    </location>
</feature>
<evidence type="ECO:0000313" key="3">
    <source>
        <dbReference type="Proteomes" id="UP001331761"/>
    </source>
</evidence>
<keyword evidence="3" id="KW-1185">Reference proteome</keyword>